<accession>A0A2S5TH53</accession>
<dbReference type="Gene3D" id="3.40.50.720">
    <property type="entry name" value="NAD(P)-binding Rossmann-like Domain"/>
    <property type="match status" value="1"/>
</dbReference>
<evidence type="ECO:0000313" key="2">
    <source>
        <dbReference type="EMBL" id="PPE74310.1"/>
    </source>
</evidence>
<gene>
    <name evidence="2" type="ORF">C3942_09795</name>
</gene>
<dbReference type="SUPFAM" id="SSF51735">
    <property type="entry name" value="NAD(P)-binding Rossmann-fold domains"/>
    <property type="match status" value="1"/>
</dbReference>
<dbReference type="EMBL" id="PSNW01000004">
    <property type="protein sequence ID" value="PPE74310.1"/>
    <property type="molecule type" value="Genomic_DNA"/>
</dbReference>
<comment type="caution">
    <text evidence="2">The sequence shown here is derived from an EMBL/GenBank/DDBJ whole genome shotgun (WGS) entry which is preliminary data.</text>
</comment>
<dbReference type="PANTHER" id="PTHR47129">
    <property type="entry name" value="QUINONE OXIDOREDUCTASE 2"/>
    <property type="match status" value="1"/>
</dbReference>
<protein>
    <submittedName>
        <fullName evidence="2">NAD(P)-dependent oxidoreductase</fullName>
    </submittedName>
</protein>
<dbReference type="RefSeq" id="WP_104230198.1">
    <property type="nucleotide sequence ID" value="NZ_PSNW01000004.1"/>
</dbReference>
<dbReference type="Pfam" id="PF13460">
    <property type="entry name" value="NAD_binding_10"/>
    <property type="match status" value="1"/>
</dbReference>
<name>A0A2S5TH53_9GAMM</name>
<dbReference type="AlphaFoldDB" id="A0A2S5TH53"/>
<feature type="domain" description="NAD(P)-binding" evidence="1">
    <location>
        <begin position="11"/>
        <end position="187"/>
    </location>
</feature>
<dbReference type="Proteomes" id="UP000238220">
    <property type="component" value="Unassembled WGS sequence"/>
</dbReference>
<evidence type="ECO:0000259" key="1">
    <source>
        <dbReference type="Pfam" id="PF13460"/>
    </source>
</evidence>
<sequence length="303" mass="30768">MTNPETIAVTGASGQLGRLVLAGLRRRAPAARLIGLLRNPAAAPDLAAQGVELRPANYDDPASLEAALAGAGKLLLISSSEIGRRLPQHRNVIDAAKAAGVKLLAYTSILHADSSPMALAAEHRATEEVLRASGLPVVLLRNGWYTENYSGHIAAALQHGAVLGAARDGRISAAARADYAEAAAAVLAAGTPRHAGKTYELAGDEAFTLSQYAAEIAGQSGRTVVYQDLGEAGYQAALQGTGLPPDFAALLAESDARAAAGSLYDASQTLSRLIGRPTTTLAASVAAALAALRGADAPQAAAA</sequence>
<dbReference type="InterPro" id="IPR016040">
    <property type="entry name" value="NAD(P)-bd_dom"/>
</dbReference>
<dbReference type="Gene3D" id="3.90.25.10">
    <property type="entry name" value="UDP-galactose 4-epimerase, domain 1"/>
    <property type="match status" value="1"/>
</dbReference>
<dbReference type="InterPro" id="IPR052718">
    <property type="entry name" value="NmrA-type_oxidoreductase"/>
</dbReference>
<dbReference type="PANTHER" id="PTHR47129:SF1">
    <property type="entry name" value="NMRA-LIKE DOMAIN-CONTAINING PROTEIN"/>
    <property type="match status" value="1"/>
</dbReference>
<reference evidence="2 3" key="1">
    <citation type="submission" date="2018-02" db="EMBL/GenBank/DDBJ databases">
        <title>Genome sequencing of Solimonas sp. HR-BB.</title>
        <authorList>
            <person name="Lee Y."/>
            <person name="Jeon C.O."/>
        </authorList>
    </citation>
    <scope>NUCLEOTIDE SEQUENCE [LARGE SCALE GENOMIC DNA]</scope>
    <source>
        <strain evidence="2 3">HR-BB</strain>
    </source>
</reference>
<dbReference type="OrthoDB" id="9798669at2"/>
<dbReference type="InterPro" id="IPR036291">
    <property type="entry name" value="NAD(P)-bd_dom_sf"/>
</dbReference>
<proteinExistence type="predicted"/>
<evidence type="ECO:0000313" key="3">
    <source>
        <dbReference type="Proteomes" id="UP000238220"/>
    </source>
</evidence>
<organism evidence="2 3">
    <name type="scientific">Solimonas fluminis</name>
    <dbReference type="NCBI Taxonomy" id="2086571"/>
    <lineage>
        <taxon>Bacteria</taxon>
        <taxon>Pseudomonadati</taxon>
        <taxon>Pseudomonadota</taxon>
        <taxon>Gammaproteobacteria</taxon>
        <taxon>Nevskiales</taxon>
        <taxon>Nevskiaceae</taxon>
        <taxon>Solimonas</taxon>
    </lineage>
</organism>
<keyword evidence="3" id="KW-1185">Reference proteome</keyword>
<dbReference type="CDD" id="cd05269">
    <property type="entry name" value="TMR_SDR_a"/>
    <property type="match status" value="1"/>
</dbReference>